<keyword evidence="1" id="KW-0472">Membrane</keyword>
<accession>A0A498RAU4</accession>
<gene>
    <name evidence="2" type="ORF">LUCI_2647</name>
</gene>
<evidence type="ECO:0000256" key="1">
    <source>
        <dbReference type="SAM" id="Phobius"/>
    </source>
</evidence>
<organism evidence="2 3">
    <name type="scientific">Lucifera butyrica</name>
    <dbReference type="NCBI Taxonomy" id="1351585"/>
    <lineage>
        <taxon>Bacteria</taxon>
        <taxon>Bacillati</taxon>
        <taxon>Bacillota</taxon>
        <taxon>Negativicutes</taxon>
        <taxon>Veillonellales</taxon>
        <taxon>Veillonellaceae</taxon>
        <taxon>Lucifera</taxon>
    </lineage>
</organism>
<feature type="transmembrane region" description="Helical" evidence="1">
    <location>
        <begin position="12"/>
        <end position="32"/>
    </location>
</feature>
<sequence>LTLWDYPNDISPIFPVLTAINLSILPMVYSLIYQHFSTWKRFTGATIIISCLLSFGFEPVLTWAGYFQLLRWKYYYTLPVYIAVSLLIRWVTLKIFAIAEQAQNKI</sequence>
<feature type="transmembrane region" description="Helical" evidence="1">
    <location>
        <begin position="78"/>
        <end position="99"/>
    </location>
</feature>
<protein>
    <submittedName>
        <fullName evidence="2">Uncharacterized protein</fullName>
    </submittedName>
</protein>
<evidence type="ECO:0000313" key="3">
    <source>
        <dbReference type="Proteomes" id="UP000277811"/>
    </source>
</evidence>
<dbReference type="AlphaFoldDB" id="A0A498RAU4"/>
<evidence type="ECO:0000313" key="2">
    <source>
        <dbReference type="EMBL" id="VBB07402.1"/>
    </source>
</evidence>
<keyword evidence="1" id="KW-1133">Transmembrane helix</keyword>
<dbReference type="RefSeq" id="WP_207857621.1">
    <property type="nucleotide sequence ID" value="NZ_UPPP01000073.1"/>
</dbReference>
<feature type="transmembrane region" description="Helical" evidence="1">
    <location>
        <begin position="44"/>
        <end position="66"/>
    </location>
</feature>
<dbReference type="EMBL" id="UPPP01000073">
    <property type="protein sequence ID" value="VBB07402.1"/>
    <property type="molecule type" value="Genomic_DNA"/>
</dbReference>
<name>A0A498RAU4_9FIRM</name>
<feature type="non-terminal residue" evidence="2">
    <location>
        <position position="1"/>
    </location>
</feature>
<reference evidence="2 3" key="1">
    <citation type="submission" date="2018-06" db="EMBL/GenBank/DDBJ databases">
        <authorList>
            <person name="Strepis N."/>
        </authorList>
    </citation>
    <scope>NUCLEOTIDE SEQUENCE [LARGE SCALE GENOMIC DNA]</scope>
    <source>
        <strain evidence="2">LUCI</strain>
    </source>
</reference>
<keyword evidence="3" id="KW-1185">Reference proteome</keyword>
<keyword evidence="1" id="KW-0812">Transmembrane</keyword>
<dbReference type="Proteomes" id="UP000277811">
    <property type="component" value="Unassembled WGS sequence"/>
</dbReference>
<proteinExistence type="predicted"/>